<evidence type="ECO:0000313" key="1">
    <source>
        <dbReference type="EMBL" id="RIB19941.1"/>
    </source>
</evidence>
<proteinExistence type="predicted"/>
<reference evidence="1 2" key="1">
    <citation type="submission" date="2018-06" db="EMBL/GenBank/DDBJ databases">
        <title>Comparative genomics reveals the genomic features of Rhizophagus irregularis, R. cerebriforme, R. diaphanum and Gigaspora rosea, and their symbiotic lifestyle signature.</title>
        <authorList>
            <person name="Morin E."/>
            <person name="San Clemente H."/>
            <person name="Chen E.C.H."/>
            <person name="De La Providencia I."/>
            <person name="Hainaut M."/>
            <person name="Kuo A."/>
            <person name="Kohler A."/>
            <person name="Murat C."/>
            <person name="Tang N."/>
            <person name="Roy S."/>
            <person name="Loubradou J."/>
            <person name="Henrissat B."/>
            <person name="Grigoriev I.V."/>
            <person name="Corradi N."/>
            <person name="Roux C."/>
            <person name="Martin F.M."/>
        </authorList>
    </citation>
    <scope>NUCLEOTIDE SEQUENCE [LARGE SCALE GENOMIC DNA]</scope>
    <source>
        <strain evidence="1 2">DAOM 194757</strain>
    </source>
</reference>
<dbReference type="AlphaFoldDB" id="A0A397VDM3"/>
<keyword evidence="2" id="KW-1185">Reference proteome</keyword>
<protein>
    <submittedName>
        <fullName evidence="1">Uncharacterized protein</fullName>
    </submittedName>
</protein>
<name>A0A397VDM3_9GLOM</name>
<accession>A0A397VDM3</accession>
<dbReference type="EMBL" id="QKWP01000444">
    <property type="protein sequence ID" value="RIB19941.1"/>
    <property type="molecule type" value="Genomic_DNA"/>
</dbReference>
<dbReference type="Proteomes" id="UP000266673">
    <property type="component" value="Unassembled WGS sequence"/>
</dbReference>
<evidence type="ECO:0000313" key="2">
    <source>
        <dbReference type="Proteomes" id="UP000266673"/>
    </source>
</evidence>
<comment type="caution">
    <text evidence="1">The sequence shown here is derived from an EMBL/GenBank/DDBJ whole genome shotgun (WGS) entry which is preliminary data.</text>
</comment>
<sequence>MISIIKSYEFEIDYTNLKTDTNLKTYANAFRDSKFQIIIKNKNLTFGDKKECFFKELLDDYISDKYFIINYGSILMDTILFLKEVWVYEEQKSIFFFFFNLMWRIKKLLSYNEQKLIFLTIFLINLVNKKLLSYNEQKSIFFDFFFNLI</sequence>
<organism evidence="1 2">
    <name type="scientific">Gigaspora rosea</name>
    <dbReference type="NCBI Taxonomy" id="44941"/>
    <lineage>
        <taxon>Eukaryota</taxon>
        <taxon>Fungi</taxon>
        <taxon>Fungi incertae sedis</taxon>
        <taxon>Mucoromycota</taxon>
        <taxon>Glomeromycotina</taxon>
        <taxon>Glomeromycetes</taxon>
        <taxon>Diversisporales</taxon>
        <taxon>Gigasporaceae</taxon>
        <taxon>Gigaspora</taxon>
    </lineage>
</organism>
<gene>
    <name evidence="1" type="ORF">C2G38_1231332</name>
</gene>